<evidence type="ECO:0000313" key="3">
    <source>
        <dbReference type="Proteomes" id="UP000248259"/>
    </source>
</evidence>
<feature type="domain" description="Putative zinc-finger" evidence="1">
    <location>
        <begin position="4"/>
        <end position="38"/>
    </location>
</feature>
<dbReference type="AlphaFoldDB" id="A0A323UWW8"/>
<dbReference type="OrthoDB" id="8374021at2"/>
<dbReference type="EMBL" id="QKOE01000005">
    <property type="protein sequence ID" value="PZA16721.1"/>
    <property type="molecule type" value="Genomic_DNA"/>
</dbReference>
<dbReference type="RefSeq" id="WP_110523948.1">
    <property type="nucleotide sequence ID" value="NZ_QKOE01000005.1"/>
</dbReference>
<comment type="caution">
    <text evidence="2">The sequence shown here is derived from an EMBL/GenBank/DDBJ whole genome shotgun (WGS) entry which is preliminary data.</text>
</comment>
<reference evidence="2 3" key="1">
    <citation type="submission" date="2018-06" db="EMBL/GenBank/DDBJ databases">
        <title>Azoarcus communis strain SWub3 genome.</title>
        <authorList>
            <person name="Zorraquino Salvo V."/>
            <person name="Toubiana D."/>
            <person name="Blumwald E."/>
        </authorList>
    </citation>
    <scope>NUCLEOTIDE SEQUENCE [LARGE SCALE GENOMIC DNA]</scope>
    <source>
        <strain evidence="2 3">SWub3</strain>
    </source>
</reference>
<keyword evidence="3" id="KW-1185">Reference proteome</keyword>
<dbReference type="Proteomes" id="UP000248259">
    <property type="component" value="Unassembled WGS sequence"/>
</dbReference>
<proteinExistence type="predicted"/>
<gene>
    <name evidence="2" type="ORF">DNK49_08620</name>
</gene>
<dbReference type="InterPro" id="IPR027383">
    <property type="entry name" value="Znf_put"/>
</dbReference>
<evidence type="ECO:0000259" key="1">
    <source>
        <dbReference type="Pfam" id="PF13490"/>
    </source>
</evidence>
<accession>A0A323UWW8</accession>
<sequence>MLSCKEATHLVSEGLDRSLTLPEKIQLEMHLAMCKGCRNLKSQMSFLRQACKSYLAQEKGQTDSTRSR</sequence>
<dbReference type="Pfam" id="PF13490">
    <property type="entry name" value="zf-HC2"/>
    <property type="match status" value="1"/>
</dbReference>
<name>A0A323UWW8_9RHOO</name>
<evidence type="ECO:0000313" key="2">
    <source>
        <dbReference type="EMBL" id="PZA16721.1"/>
    </source>
</evidence>
<organism evidence="2 3">
    <name type="scientific">Parazoarcus communis SWub3 = DSM 12120</name>
    <dbReference type="NCBI Taxonomy" id="1121029"/>
    <lineage>
        <taxon>Bacteria</taxon>
        <taxon>Pseudomonadati</taxon>
        <taxon>Pseudomonadota</taxon>
        <taxon>Betaproteobacteria</taxon>
        <taxon>Rhodocyclales</taxon>
        <taxon>Zoogloeaceae</taxon>
        <taxon>Parazoarcus</taxon>
    </lineage>
</organism>
<protein>
    <submittedName>
        <fullName evidence="2">Zf-HC2 domain-containing protein</fullName>
    </submittedName>
</protein>